<dbReference type="Pfam" id="PF00899">
    <property type="entry name" value="ThiF"/>
    <property type="match status" value="1"/>
</dbReference>
<dbReference type="PANTHER" id="PTHR10953:SF102">
    <property type="entry name" value="ADENYLYLTRANSFERASE AND SULFURTRANSFERASE MOCS3"/>
    <property type="match status" value="1"/>
</dbReference>
<dbReference type="AlphaFoldDB" id="A0A9P7VFB4"/>
<evidence type="ECO:0000313" key="10">
    <source>
        <dbReference type="EMBL" id="KAG7196211.1"/>
    </source>
</evidence>
<comment type="subcellular location">
    <subcellularLocation>
        <location evidence="1">Cytoplasm</location>
        <location evidence="1">Cytosol</location>
    </subcellularLocation>
</comment>
<proteinExistence type="predicted"/>
<dbReference type="Gene3D" id="3.40.50.720">
    <property type="entry name" value="NAD(P)-binding Rossmann-like Domain"/>
    <property type="match status" value="1"/>
</dbReference>
<dbReference type="InterPro" id="IPR001763">
    <property type="entry name" value="Rhodanese-like_dom"/>
</dbReference>
<dbReference type="RefSeq" id="XP_043051756.1">
    <property type="nucleotide sequence ID" value="XM_043191079.1"/>
</dbReference>
<evidence type="ECO:0000256" key="8">
    <source>
        <dbReference type="ARBA" id="ARBA00022840"/>
    </source>
</evidence>
<dbReference type="GO" id="GO:0005524">
    <property type="term" value="F:ATP binding"/>
    <property type="evidence" value="ECO:0007669"/>
    <property type="project" value="UniProtKB-KW"/>
</dbReference>
<evidence type="ECO:0000313" key="11">
    <source>
        <dbReference type="Proteomes" id="UP000790833"/>
    </source>
</evidence>
<dbReference type="GO" id="GO:0004792">
    <property type="term" value="F:thiosulfate-cyanide sulfurtransferase activity"/>
    <property type="evidence" value="ECO:0007669"/>
    <property type="project" value="TreeGrafter"/>
</dbReference>
<dbReference type="Proteomes" id="UP000790833">
    <property type="component" value="Unassembled WGS sequence"/>
</dbReference>
<dbReference type="InterPro" id="IPR045886">
    <property type="entry name" value="ThiF/MoeB/HesA"/>
</dbReference>
<dbReference type="GO" id="GO:0042292">
    <property type="term" value="F:URM1 activating enzyme activity"/>
    <property type="evidence" value="ECO:0007669"/>
    <property type="project" value="TreeGrafter"/>
</dbReference>
<keyword evidence="5" id="KW-0548">Nucleotidyltransferase</keyword>
<sequence>MEEDLQQKVKRLEEEIWRLKNQDTYTADLCSSNAPLTNLPLTQDEYKRYGRQMIVDGFGSLEAQLELKGSKVLVIGAGGLGCPALMYLGGCGIGEIGIVDNDTVDISNLHRQVLHTTDAVGLLKCENAKRYINRLNPHVKVETYPVRLSNDNAFSIIEPYDLVLDCTDTPAVRYLINDVCVILGKTIVSGSGVRTDAQLTILNYRSSGPCYRCFYPTPPSPESVGSCGDNGVIGPCIGLLGVSMCVEAIKVITAYYDKDEPFTPFLTVYQGYPHQSFRRFKMRPKQAKCVVCGSSPVITRETIESGAINYAVFCGATKYNVCQDSERITVSQLEQSLSKQQQSYIIDVRPQLQFKITHLPKSINIPWQESISFVVTVFKRQRM</sequence>
<comment type="caution">
    <text evidence="10">The sequence shown here is derived from an EMBL/GenBank/DDBJ whole genome shotgun (WGS) entry which is preliminary data.</text>
</comment>
<dbReference type="InterPro" id="IPR000594">
    <property type="entry name" value="ThiF_NAD_FAD-bd"/>
</dbReference>
<evidence type="ECO:0000256" key="6">
    <source>
        <dbReference type="ARBA" id="ARBA00022741"/>
    </source>
</evidence>
<dbReference type="InterPro" id="IPR036873">
    <property type="entry name" value="Rhodanese-like_dom_sf"/>
</dbReference>
<keyword evidence="11" id="KW-1185">Reference proteome</keyword>
<dbReference type="Pfam" id="PF00581">
    <property type="entry name" value="Rhodanese"/>
    <property type="match status" value="1"/>
</dbReference>
<dbReference type="GO" id="GO:0032447">
    <property type="term" value="P:protein urmylation"/>
    <property type="evidence" value="ECO:0007669"/>
    <property type="project" value="TreeGrafter"/>
</dbReference>
<evidence type="ECO:0000256" key="7">
    <source>
        <dbReference type="ARBA" id="ARBA00022786"/>
    </source>
</evidence>
<evidence type="ECO:0000259" key="9">
    <source>
        <dbReference type="PROSITE" id="PS50206"/>
    </source>
</evidence>
<gene>
    <name evidence="10" type="primary">UBA4</name>
    <name evidence="10" type="ORF">KQ657_000224</name>
</gene>
<dbReference type="CDD" id="cd00757">
    <property type="entry name" value="ThiF_MoeB_HesA_family"/>
    <property type="match status" value="1"/>
</dbReference>
<dbReference type="EMBL" id="JAHMUF010000001">
    <property type="protein sequence ID" value="KAG7196211.1"/>
    <property type="molecule type" value="Genomic_DNA"/>
</dbReference>
<keyword evidence="6" id="KW-0547">Nucleotide-binding</keyword>
<dbReference type="GO" id="GO:0005829">
    <property type="term" value="C:cytosol"/>
    <property type="evidence" value="ECO:0007669"/>
    <property type="project" value="UniProtKB-SubCell"/>
</dbReference>
<reference evidence="10" key="1">
    <citation type="submission" date="2021-03" db="EMBL/GenBank/DDBJ databases">
        <authorList>
            <person name="Palmer J.M."/>
        </authorList>
    </citation>
    <scope>NUCLEOTIDE SEQUENCE</scope>
    <source>
        <strain evidence="10">ARV_011</strain>
    </source>
</reference>
<feature type="domain" description="Rhodanese" evidence="9">
    <location>
        <begin position="339"/>
        <end position="369"/>
    </location>
</feature>
<accession>A0A9P7VFB4</accession>
<protein>
    <submittedName>
        <fullName evidence="10">Urmylation protein</fullName>
    </submittedName>
</protein>
<keyword evidence="8" id="KW-0067">ATP-binding</keyword>
<dbReference type="SUPFAM" id="SSF69572">
    <property type="entry name" value="Activating enzymes of the ubiquitin-like proteins"/>
    <property type="match status" value="1"/>
</dbReference>
<keyword evidence="3" id="KW-0808">Transferase</keyword>
<keyword evidence="2" id="KW-0963">Cytoplasm</keyword>
<dbReference type="GO" id="GO:0002143">
    <property type="term" value="P:tRNA wobble position uridine thiolation"/>
    <property type="evidence" value="ECO:0007669"/>
    <property type="project" value="TreeGrafter"/>
</dbReference>
<dbReference type="PROSITE" id="PS50206">
    <property type="entry name" value="RHODANESE_3"/>
    <property type="match status" value="1"/>
</dbReference>
<dbReference type="OrthoDB" id="10261062at2759"/>
<dbReference type="GO" id="GO:0016779">
    <property type="term" value="F:nucleotidyltransferase activity"/>
    <property type="evidence" value="ECO:0007669"/>
    <property type="project" value="UniProtKB-KW"/>
</dbReference>
<dbReference type="FunFam" id="3.40.50.720:FF:000033">
    <property type="entry name" value="Adenylyltransferase and sulfurtransferase MOCS3"/>
    <property type="match status" value="1"/>
</dbReference>
<keyword evidence="7" id="KW-0833">Ubl conjugation pathway</keyword>
<dbReference type="InterPro" id="IPR035985">
    <property type="entry name" value="Ubiquitin-activating_enz"/>
</dbReference>
<evidence type="ECO:0000256" key="2">
    <source>
        <dbReference type="ARBA" id="ARBA00022490"/>
    </source>
</evidence>
<organism evidence="10 11">
    <name type="scientific">Scheffersomyces spartinae</name>
    <dbReference type="NCBI Taxonomy" id="45513"/>
    <lineage>
        <taxon>Eukaryota</taxon>
        <taxon>Fungi</taxon>
        <taxon>Dikarya</taxon>
        <taxon>Ascomycota</taxon>
        <taxon>Saccharomycotina</taxon>
        <taxon>Pichiomycetes</taxon>
        <taxon>Debaryomycetaceae</taxon>
        <taxon>Scheffersomyces</taxon>
    </lineage>
</organism>
<dbReference type="PANTHER" id="PTHR10953">
    <property type="entry name" value="UBIQUITIN-ACTIVATING ENZYME E1"/>
    <property type="match status" value="1"/>
</dbReference>
<name>A0A9P7VFB4_9ASCO</name>
<evidence type="ECO:0000256" key="3">
    <source>
        <dbReference type="ARBA" id="ARBA00022679"/>
    </source>
</evidence>
<keyword evidence="4" id="KW-0819">tRNA processing</keyword>
<dbReference type="GeneID" id="66113598"/>
<dbReference type="Gene3D" id="3.40.250.10">
    <property type="entry name" value="Rhodanese-like domain"/>
    <property type="match status" value="1"/>
</dbReference>
<evidence type="ECO:0000256" key="4">
    <source>
        <dbReference type="ARBA" id="ARBA00022694"/>
    </source>
</evidence>
<evidence type="ECO:0000256" key="1">
    <source>
        <dbReference type="ARBA" id="ARBA00004514"/>
    </source>
</evidence>
<evidence type="ECO:0000256" key="5">
    <source>
        <dbReference type="ARBA" id="ARBA00022695"/>
    </source>
</evidence>